<dbReference type="CDD" id="cd00090">
    <property type="entry name" value="HTH_ARSR"/>
    <property type="match status" value="1"/>
</dbReference>
<evidence type="ECO:0000256" key="3">
    <source>
        <dbReference type="ARBA" id="ARBA00023163"/>
    </source>
</evidence>
<dbReference type="EMBL" id="SGXC01000002">
    <property type="protein sequence ID" value="RZS81748.1"/>
    <property type="molecule type" value="Genomic_DNA"/>
</dbReference>
<name>A0A4Q7NF04_9BURK</name>
<organism evidence="5 6">
    <name type="scientific">Pigmentiphaga kullae</name>
    <dbReference type="NCBI Taxonomy" id="151784"/>
    <lineage>
        <taxon>Bacteria</taxon>
        <taxon>Pseudomonadati</taxon>
        <taxon>Pseudomonadota</taxon>
        <taxon>Betaproteobacteria</taxon>
        <taxon>Burkholderiales</taxon>
        <taxon>Alcaligenaceae</taxon>
        <taxon>Pigmentiphaga</taxon>
    </lineage>
</organism>
<evidence type="ECO:0000313" key="5">
    <source>
        <dbReference type="EMBL" id="RZS81748.1"/>
    </source>
</evidence>
<dbReference type="Proteomes" id="UP000292445">
    <property type="component" value="Unassembled WGS sequence"/>
</dbReference>
<dbReference type="InterPro" id="IPR036390">
    <property type="entry name" value="WH_DNA-bd_sf"/>
</dbReference>
<dbReference type="GO" id="GO:0003700">
    <property type="term" value="F:DNA-binding transcription factor activity"/>
    <property type="evidence" value="ECO:0007669"/>
    <property type="project" value="InterPro"/>
</dbReference>
<evidence type="ECO:0000313" key="6">
    <source>
        <dbReference type="Proteomes" id="UP000292445"/>
    </source>
</evidence>
<feature type="domain" description="HTH arsR-type" evidence="4">
    <location>
        <begin position="1"/>
        <end position="96"/>
    </location>
</feature>
<dbReference type="Gene3D" id="1.10.10.10">
    <property type="entry name" value="Winged helix-like DNA-binding domain superfamily/Winged helix DNA-binding domain"/>
    <property type="match status" value="1"/>
</dbReference>
<accession>A0A4Q7NF04</accession>
<dbReference type="AlphaFoldDB" id="A0A4Q7NF04"/>
<protein>
    <submittedName>
        <fullName evidence="5">ArsR family transcriptional regulator</fullName>
    </submittedName>
</protein>
<dbReference type="OrthoDB" id="9790747at2"/>
<dbReference type="GO" id="GO:0003677">
    <property type="term" value="F:DNA binding"/>
    <property type="evidence" value="ECO:0007669"/>
    <property type="project" value="UniProtKB-KW"/>
</dbReference>
<keyword evidence="3" id="KW-0804">Transcription</keyword>
<evidence type="ECO:0000256" key="1">
    <source>
        <dbReference type="ARBA" id="ARBA00023015"/>
    </source>
</evidence>
<reference evidence="5 6" key="1">
    <citation type="submission" date="2019-02" db="EMBL/GenBank/DDBJ databases">
        <title>Genomic Encyclopedia of Type Strains, Phase IV (KMG-IV): sequencing the most valuable type-strain genomes for metagenomic binning, comparative biology and taxonomic classification.</title>
        <authorList>
            <person name="Goeker M."/>
        </authorList>
    </citation>
    <scope>NUCLEOTIDE SEQUENCE [LARGE SCALE GENOMIC DNA]</scope>
    <source>
        <strain evidence="5 6">K24</strain>
    </source>
</reference>
<keyword evidence="2" id="KW-0238">DNA-binding</keyword>
<dbReference type="RefSeq" id="WP_130359740.1">
    <property type="nucleotide sequence ID" value="NZ_SGXC01000002.1"/>
</dbReference>
<dbReference type="PANTHER" id="PTHR33154">
    <property type="entry name" value="TRANSCRIPTIONAL REGULATOR, ARSR FAMILY"/>
    <property type="match status" value="1"/>
</dbReference>
<comment type="caution">
    <text evidence="5">The sequence shown here is derived from an EMBL/GenBank/DDBJ whole genome shotgun (WGS) entry which is preliminary data.</text>
</comment>
<dbReference type="InterPro" id="IPR001845">
    <property type="entry name" value="HTH_ArsR_DNA-bd_dom"/>
</dbReference>
<dbReference type="SMART" id="SM00418">
    <property type="entry name" value="HTH_ARSR"/>
    <property type="match status" value="1"/>
</dbReference>
<keyword evidence="6" id="KW-1185">Reference proteome</keyword>
<dbReference type="PANTHER" id="PTHR33154:SF33">
    <property type="entry name" value="TRANSCRIPTIONAL REPRESSOR SDPR"/>
    <property type="match status" value="1"/>
</dbReference>
<proteinExistence type="predicted"/>
<dbReference type="Pfam" id="PF01022">
    <property type="entry name" value="HTH_5"/>
    <property type="match status" value="1"/>
</dbReference>
<dbReference type="InterPro" id="IPR036388">
    <property type="entry name" value="WH-like_DNA-bd_sf"/>
</dbReference>
<dbReference type="InterPro" id="IPR011991">
    <property type="entry name" value="ArsR-like_HTH"/>
</dbReference>
<dbReference type="NCBIfam" id="NF033788">
    <property type="entry name" value="HTH_metalloreg"/>
    <property type="match status" value="1"/>
</dbReference>
<gene>
    <name evidence="5" type="ORF">EV675_4376</name>
</gene>
<evidence type="ECO:0000259" key="4">
    <source>
        <dbReference type="PROSITE" id="PS50987"/>
    </source>
</evidence>
<dbReference type="PROSITE" id="PS50987">
    <property type="entry name" value="HTH_ARSR_2"/>
    <property type="match status" value="1"/>
</dbReference>
<sequence>MDLDATIKALAHPARRDILQWLKEPERHFAGQEHPLEVGVCAGMFERCGLSQSTVSAHLATLQRAGLVTTRRIGQWVFYKRNEEAIAQLVDQLREL</sequence>
<dbReference type="InterPro" id="IPR051081">
    <property type="entry name" value="HTH_MetalResp_TranReg"/>
</dbReference>
<evidence type="ECO:0000256" key="2">
    <source>
        <dbReference type="ARBA" id="ARBA00023125"/>
    </source>
</evidence>
<dbReference type="SUPFAM" id="SSF46785">
    <property type="entry name" value="Winged helix' DNA-binding domain"/>
    <property type="match status" value="1"/>
</dbReference>
<keyword evidence="1" id="KW-0805">Transcription regulation</keyword>